<dbReference type="EMBL" id="BK015304">
    <property type="protein sequence ID" value="DAE00522.1"/>
    <property type="molecule type" value="Genomic_DNA"/>
</dbReference>
<organism evidence="2">
    <name type="scientific">Peduovirinae sp. ctjOQ18</name>
    <dbReference type="NCBI Taxonomy" id="2825161"/>
    <lineage>
        <taxon>Viruses</taxon>
        <taxon>Duplodnaviria</taxon>
        <taxon>Heunggongvirae</taxon>
        <taxon>Uroviricota</taxon>
        <taxon>Caudoviricetes</taxon>
        <taxon>Peduoviridae</taxon>
    </lineage>
</organism>
<proteinExistence type="predicted"/>
<protein>
    <submittedName>
        <fullName evidence="2">Abortive infection protein</fullName>
    </submittedName>
</protein>
<evidence type="ECO:0000313" key="2">
    <source>
        <dbReference type="EMBL" id="DAE00522.1"/>
    </source>
</evidence>
<sequence>MERKIPQPLVSVVADHISSVETHASLDNLFFYADAPGDAPEGSKHVKALEWLRRINKVCEDPLSVLGKLIEGYMESEESYPTPSPFSFLADNKNEPTFKENVNKMLAKYGFSYMTGGFIASGGSKPSLSLQEAIVGRNMPAIEMEFNRALEHIQKEPKESVSAACNILESVCKIYITDEGLQMPAKQDLQSVWKVVKDSLGMNPQVIEDNDLRRILTGLFSIVDGIGAFRTHASTAHGAGRKSYKVLPRHARLAINSAHTLVLYILESWDERKKKE</sequence>
<dbReference type="Pfam" id="PF14355">
    <property type="entry name" value="Abi_C"/>
    <property type="match status" value="1"/>
</dbReference>
<name>A0A8S5P0M7_9CAUD</name>
<evidence type="ECO:0000259" key="1">
    <source>
        <dbReference type="Pfam" id="PF14355"/>
    </source>
</evidence>
<dbReference type="InterPro" id="IPR026001">
    <property type="entry name" value="Abi-like_C"/>
</dbReference>
<feature type="domain" description="Abortive infection protein-like C-terminal" evidence="1">
    <location>
        <begin position="192"/>
        <end position="267"/>
    </location>
</feature>
<reference evidence="2" key="1">
    <citation type="journal article" date="2021" name="Proc. Natl. Acad. Sci. U.S.A.">
        <title>A Catalog of Tens of Thousands of Viruses from Human Metagenomes Reveals Hidden Associations with Chronic Diseases.</title>
        <authorList>
            <person name="Tisza M.J."/>
            <person name="Buck C.B."/>
        </authorList>
    </citation>
    <scope>NUCLEOTIDE SEQUENCE</scope>
    <source>
        <strain evidence="2">CtjOQ18</strain>
    </source>
</reference>
<accession>A0A8S5P0M7</accession>